<sequence length="346" mass="37745">MNSLTKLSLVAALGLTLATPVSAETVLRMSSWAPSTSDLVTKLLTPWTEAVSEATEGRVTIQTMPNALGAPAQHYELARKGIADVTWGNLTYEPDRFKSVWFAELPLSGGNGEAASAALWETYQTHLKDLPVFDGTHMLATGLLGGGSIHHSSKALDDPEDFANEKIRMGGPIQKRLLEEMGAIPVAGPATKAYELVDGGVIDGSLHPLESVLGFHVEDKLTNHTIVDEGFYDGFFFVVINERSWQRISEEDRAAIEEVSGEVFSRQWGAFFDRQNAEARGELEGMGHTFVSPSPALQSKIKEVRATMLSEWVTDGADFDLPNAQEVVDFYEASYEAKLKALQEGQ</sequence>
<dbReference type="Pfam" id="PF03480">
    <property type="entry name" value="DctP"/>
    <property type="match status" value="1"/>
</dbReference>
<dbReference type="GO" id="GO:0055085">
    <property type="term" value="P:transmembrane transport"/>
    <property type="evidence" value="ECO:0007669"/>
    <property type="project" value="InterPro"/>
</dbReference>
<keyword evidence="2 4" id="KW-0732">Signal</keyword>
<keyword evidence="3" id="KW-0574">Periplasm</keyword>
<dbReference type="InterPro" id="IPR018389">
    <property type="entry name" value="DctP_fam"/>
</dbReference>
<proteinExistence type="predicted"/>
<evidence type="ECO:0000256" key="4">
    <source>
        <dbReference type="SAM" id="SignalP"/>
    </source>
</evidence>
<dbReference type="CDD" id="cd13665">
    <property type="entry name" value="PBP2_TRAP_Dctp3_4"/>
    <property type="match status" value="1"/>
</dbReference>
<protein>
    <submittedName>
        <fullName evidence="5">Bacterial extracellular solute-binding protein, family 7</fullName>
    </submittedName>
</protein>
<accession>A0A1X7A9H5</accession>
<evidence type="ECO:0000313" key="6">
    <source>
        <dbReference type="Proteomes" id="UP000193963"/>
    </source>
</evidence>
<dbReference type="GO" id="GO:0042597">
    <property type="term" value="C:periplasmic space"/>
    <property type="evidence" value="ECO:0007669"/>
    <property type="project" value="UniProtKB-SubCell"/>
</dbReference>
<gene>
    <name evidence="5" type="ORF">PSM7751_04052</name>
</gene>
<evidence type="ECO:0000256" key="3">
    <source>
        <dbReference type="ARBA" id="ARBA00022764"/>
    </source>
</evidence>
<dbReference type="PANTHER" id="PTHR33376">
    <property type="match status" value="1"/>
</dbReference>
<dbReference type="AlphaFoldDB" id="A0A1X7A9H5"/>
<organism evidence="5 6">
    <name type="scientific">Pseudooceanicola marinus</name>
    <dbReference type="NCBI Taxonomy" id="396013"/>
    <lineage>
        <taxon>Bacteria</taxon>
        <taxon>Pseudomonadati</taxon>
        <taxon>Pseudomonadota</taxon>
        <taxon>Alphaproteobacteria</taxon>
        <taxon>Rhodobacterales</taxon>
        <taxon>Paracoccaceae</taxon>
        <taxon>Pseudooceanicola</taxon>
    </lineage>
</organism>
<reference evidence="5 6" key="1">
    <citation type="submission" date="2017-03" db="EMBL/GenBank/DDBJ databases">
        <authorList>
            <person name="Afonso C.L."/>
            <person name="Miller P.J."/>
            <person name="Scott M.A."/>
            <person name="Spackman E."/>
            <person name="Goraichik I."/>
            <person name="Dimitrov K.M."/>
            <person name="Suarez D.L."/>
            <person name="Swayne D.E."/>
        </authorList>
    </citation>
    <scope>NUCLEOTIDE SEQUENCE [LARGE SCALE GENOMIC DNA]</scope>
    <source>
        <strain evidence="5 6">CECT 7751</strain>
    </source>
</reference>
<dbReference type="Proteomes" id="UP000193963">
    <property type="component" value="Unassembled WGS sequence"/>
</dbReference>
<dbReference type="RefSeq" id="WP_085890061.1">
    <property type="nucleotide sequence ID" value="NZ_FWFN01000010.1"/>
</dbReference>
<dbReference type="InterPro" id="IPR038404">
    <property type="entry name" value="TRAP_DctP_sf"/>
</dbReference>
<dbReference type="OrthoDB" id="7822595at2"/>
<feature type="chain" id="PRO_5013004967" evidence="4">
    <location>
        <begin position="24"/>
        <end position="346"/>
    </location>
</feature>
<name>A0A1X7A9H5_9RHOB</name>
<keyword evidence="6" id="KW-1185">Reference proteome</keyword>
<feature type="signal peptide" evidence="4">
    <location>
        <begin position="1"/>
        <end position="23"/>
    </location>
</feature>
<comment type="subcellular location">
    <subcellularLocation>
        <location evidence="1">Periplasm</location>
    </subcellularLocation>
</comment>
<dbReference type="EMBL" id="FWFN01000010">
    <property type="protein sequence ID" value="SLN73509.1"/>
    <property type="molecule type" value="Genomic_DNA"/>
</dbReference>
<evidence type="ECO:0000256" key="1">
    <source>
        <dbReference type="ARBA" id="ARBA00004418"/>
    </source>
</evidence>
<dbReference type="NCBIfam" id="NF037995">
    <property type="entry name" value="TRAP_S1"/>
    <property type="match status" value="1"/>
</dbReference>
<evidence type="ECO:0000256" key="2">
    <source>
        <dbReference type="ARBA" id="ARBA00022729"/>
    </source>
</evidence>
<dbReference type="Gene3D" id="3.40.190.170">
    <property type="entry name" value="Bacterial extracellular solute-binding protein, family 7"/>
    <property type="match status" value="1"/>
</dbReference>
<evidence type="ECO:0000313" key="5">
    <source>
        <dbReference type="EMBL" id="SLN73509.1"/>
    </source>
</evidence>
<dbReference type="PANTHER" id="PTHR33376:SF15">
    <property type="entry name" value="BLL6794 PROTEIN"/>
    <property type="match status" value="1"/>
</dbReference>